<reference evidence="7 8" key="1">
    <citation type="submission" date="2023-06" db="EMBL/GenBank/DDBJ databases">
        <authorList>
            <person name="Feng G."/>
            <person name="Li J."/>
            <person name="Zhu H."/>
        </authorList>
    </citation>
    <scope>NUCLEOTIDE SEQUENCE [LARGE SCALE GENOMIC DNA]</scope>
    <source>
        <strain evidence="7 8">RHCKG28</strain>
    </source>
</reference>
<dbReference type="RefSeq" id="WP_289475580.1">
    <property type="nucleotide sequence ID" value="NZ_JAUCMN010000016.1"/>
</dbReference>
<comment type="similarity">
    <text evidence="5">Belongs to the NtaA/SnaA/DszA monooxygenase family.</text>
</comment>
<dbReference type="GO" id="GO:0016491">
    <property type="term" value="F:oxidoreductase activity"/>
    <property type="evidence" value="ECO:0007669"/>
    <property type="project" value="UniProtKB-KW"/>
</dbReference>
<keyword evidence="4" id="KW-0503">Monooxygenase</keyword>
<feature type="domain" description="Luciferase-like" evidence="6">
    <location>
        <begin position="38"/>
        <end position="393"/>
    </location>
</feature>
<keyword evidence="2" id="KW-0288">FMN</keyword>
<evidence type="ECO:0000259" key="6">
    <source>
        <dbReference type="Pfam" id="PF00296"/>
    </source>
</evidence>
<evidence type="ECO:0000313" key="8">
    <source>
        <dbReference type="Proteomes" id="UP001236404"/>
    </source>
</evidence>
<protein>
    <submittedName>
        <fullName evidence="7">LLM class flavin-dependent oxidoreductase</fullName>
        <ecNumber evidence="7">1.-.-.-</ecNumber>
    </submittedName>
</protein>
<dbReference type="PIRSF" id="PIRSF000337">
    <property type="entry name" value="NTA_MOA"/>
    <property type="match status" value="1"/>
</dbReference>
<dbReference type="SUPFAM" id="SSF51679">
    <property type="entry name" value="Bacterial luciferase-like"/>
    <property type="match status" value="1"/>
</dbReference>
<keyword evidence="3 7" id="KW-0560">Oxidoreductase</keyword>
<evidence type="ECO:0000256" key="2">
    <source>
        <dbReference type="ARBA" id="ARBA00022643"/>
    </source>
</evidence>
<evidence type="ECO:0000256" key="4">
    <source>
        <dbReference type="ARBA" id="ARBA00023033"/>
    </source>
</evidence>
<dbReference type="Gene3D" id="3.20.20.30">
    <property type="entry name" value="Luciferase-like domain"/>
    <property type="match status" value="1"/>
</dbReference>
<evidence type="ECO:0000256" key="1">
    <source>
        <dbReference type="ARBA" id="ARBA00022630"/>
    </source>
</evidence>
<dbReference type="InterPro" id="IPR016215">
    <property type="entry name" value="NTA_MOA"/>
</dbReference>
<gene>
    <name evidence="7" type="ORF">QUG93_15865</name>
</gene>
<dbReference type="Pfam" id="PF00296">
    <property type="entry name" value="Bac_luciferase"/>
    <property type="match status" value="1"/>
</dbReference>
<keyword evidence="8" id="KW-1185">Reference proteome</keyword>
<evidence type="ECO:0000256" key="3">
    <source>
        <dbReference type="ARBA" id="ARBA00023002"/>
    </source>
</evidence>
<dbReference type="PANTHER" id="PTHR30011">
    <property type="entry name" value="ALKANESULFONATE MONOOXYGENASE-RELATED"/>
    <property type="match status" value="1"/>
</dbReference>
<evidence type="ECO:0000313" key="7">
    <source>
        <dbReference type="EMBL" id="MDM7893168.1"/>
    </source>
</evidence>
<comment type="caution">
    <text evidence="7">The sequence shown here is derived from an EMBL/GenBank/DDBJ whole genome shotgun (WGS) entry which is preliminary data.</text>
</comment>
<dbReference type="NCBIfam" id="TIGR03860">
    <property type="entry name" value="FMN_nitrolo"/>
    <property type="match status" value="1"/>
</dbReference>
<dbReference type="EMBL" id="JAUCMN010000016">
    <property type="protein sequence ID" value="MDM7893168.1"/>
    <property type="molecule type" value="Genomic_DNA"/>
</dbReference>
<proteinExistence type="inferred from homology"/>
<sequence>MSDAPTRPLRFAAFVMNTTSHIQHGLWRHPDARQSDFDDVTLWTDLAKTLERGKFDAMFFADVVGTYGPARGDYATNLREGLQIPSNDPSVLLSALAVSTEHLGLAFTSSVIQAHPFDFARKVSTLDHITRGRIGWNVVTSALDSAARNFGADRLEEHDERYAWAEEYLEVCAKLWEGSWEDGAVLKDPVRGYADPEKVHRIDHHGKRYDVQGPHLSAPSPQRTPVLFQAGSSPAGRAFAARNAEAQFILTSNRDATEQLIRETRDLAEQAGRRRDDLAFFLGLTFVTGSTEAEAKAKEAEIDEYLAADGFLVHSNLGFDPETGEPLDPATPLSEVRTHAGQSHLQWLREAAGDREPTIADLARLSAKLRARVVGTPEQIADELAEWQRVGVDGVNVINWTLPGSYEEFVDHIAPTLQERGLMQSEYREGTLREKLFGHAQLPDSHPARRWRGAFSGGASGAAATGADVTGADATGADAARDVVEATA</sequence>
<evidence type="ECO:0000256" key="5">
    <source>
        <dbReference type="ARBA" id="ARBA00033748"/>
    </source>
</evidence>
<accession>A0ABT7TU89</accession>
<organism evidence="7 8">
    <name type="scientific">Curtobacterium caseinilyticum</name>
    <dbReference type="NCBI Taxonomy" id="3055137"/>
    <lineage>
        <taxon>Bacteria</taxon>
        <taxon>Bacillati</taxon>
        <taxon>Actinomycetota</taxon>
        <taxon>Actinomycetes</taxon>
        <taxon>Micrococcales</taxon>
        <taxon>Microbacteriaceae</taxon>
        <taxon>Curtobacterium</taxon>
    </lineage>
</organism>
<dbReference type="EC" id="1.-.-.-" evidence="7"/>
<dbReference type="InterPro" id="IPR011251">
    <property type="entry name" value="Luciferase-like_dom"/>
</dbReference>
<keyword evidence="1" id="KW-0285">Flavoprotein</keyword>
<name>A0ABT7TU89_9MICO</name>
<dbReference type="InterPro" id="IPR036661">
    <property type="entry name" value="Luciferase-like_sf"/>
</dbReference>
<dbReference type="Proteomes" id="UP001236404">
    <property type="component" value="Unassembled WGS sequence"/>
</dbReference>
<dbReference type="PANTHER" id="PTHR30011:SF16">
    <property type="entry name" value="C2H2 FINGER DOMAIN TRANSCRIPTION FACTOR (EUROFUNG)-RELATED"/>
    <property type="match status" value="1"/>
</dbReference>
<dbReference type="InterPro" id="IPR051260">
    <property type="entry name" value="Diverse_substr_monoxygenases"/>
</dbReference>